<evidence type="ECO:0000256" key="5">
    <source>
        <dbReference type="ARBA" id="ARBA00022692"/>
    </source>
</evidence>
<feature type="transmembrane region" description="Helical" evidence="8">
    <location>
        <begin position="39"/>
        <end position="59"/>
    </location>
</feature>
<accession>A0A3P3U6H8</accession>
<feature type="transmembrane region" description="Helical" evidence="8">
    <location>
        <begin position="336"/>
        <end position="357"/>
    </location>
</feature>
<comment type="caution">
    <text evidence="9">The sequence shown here is derived from an EMBL/GenBank/DDBJ whole genome shotgun (WGS) entry which is preliminary data.</text>
</comment>
<comment type="similarity">
    <text evidence="2">Belongs to the amino acid-polyamine-organocation (APC) superfamily. Spore germination protein (SGP) (TC 2.A.3.9) family.</text>
</comment>
<dbReference type="PANTHER" id="PTHR34975">
    <property type="entry name" value="SPORE GERMINATION PROTEIN A2"/>
    <property type="match status" value="1"/>
</dbReference>
<reference evidence="9 10" key="1">
    <citation type="submission" date="2018-11" db="EMBL/GenBank/DDBJ databases">
        <title>Genome sequencing of Paenibacillus sp. KCOM 3021 (= ChDC PVNT-B20).</title>
        <authorList>
            <person name="Kook J.-K."/>
            <person name="Park S.-N."/>
            <person name="Lim Y.K."/>
        </authorList>
    </citation>
    <scope>NUCLEOTIDE SEQUENCE [LARGE SCALE GENOMIC DNA]</scope>
    <source>
        <strain evidence="9 10">KCOM 3021</strain>
    </source>
</reference>
<feature type="transmembrane region" description="Helical" evidence="8">
    <location>
        <begin position="107"/>
        <end position="134"/>
    </location>
</feature>
<dbReference type="Pfam" id="PF03845">
    <property type="entry name" value="Spore_permease"/>
    <property type="match status" value="1"/>
</dbReference>
<feature type="transmembrane region" description="Helical" evidence="8">
    <location>
        <begin position="273"/>
        <end position="294"/>
    </location>
</feature>
<keyword evidence="3" id="KW-0813">Transport</keyword>
<keyword evidence="7 8" id="KW-0472">Membrane</keyword>
<keyword evidence="4" id="KW-0309">Germination</keyword>
<dbReference type="AlphaFoldDB" id="A0A3P3U6H8"/>
<gene>
    <name evidence="9" type="ORF">EHV15_25920</name>
</gene>
<feature type="transmembrane region" description="Helical" evidence="8">
    <location>
        <begin position="306"/>
        <end position="324"/>
    </location>
</feature>
<evidence type="ECO:0000256" key="4">
    <source>
        <dbReference type="ARBA" id="ARBA00022544"/>
    </source>
</evidence>
<evidence type="ECO:0000256" key="2">
    <source>
        <dbReference type="ARBA" id="ARBA00007998"/>
    </source>
</evidence>
<sequence>MVGMKVTGMQVFWMITLMAMGMTLIMTLTPSVTAARQDIWMSIIVAGCIAFLVTLITTRTTLLHPDQNLIQLSQTLLGKWLGKAVILVYFIQWYTILPIVLRQFNDVIHVMMLPLTPSWAIMLIMLALIVYATYSGGIESIARCSEILGPIVVIMVFLTLLASINNVDLNSLLPVYADSGIAAILKGSLAPASYLGHSVEYLMLACFLTTPRKGGRYAFAAVITAVFVVLIAMTIATTTIGVTLSSKMWYPFFEMSRKISIFGFIENLDPLPIIVWFASVFIKLAIYLFITSYGTAQFLNIENWRIMIWFIAPVILLFALIPQNVAEAVNHYLLNYWIPVALPVNMVGLPLLLLTVGKIKQGLSRSKK</sequence>
<proteinExistence type="inferred from homology"/>
<keyword evidence="5 8" id="KW-0812">Transmembrane</keyword>
<dbReference type="OrthoDB" id="2078716at2"/>
<dbReference type="InterPro" id="IPR004761">
    <property type="entry name" value="Spore_GerAB"/>
</dbReference>
<organism evidence="9 10">
    <name type="scientific">Paenibacillus oralis</name>
    <dbReference type="NCBI Taxonomy" id="2490856"/>
    <lineage>
        <taxon>Bacteria</taxon>
        <taxon>Bacillati</taxon>
        <taxon>Bacillota</taxon>
        <taxon>Bacilli</taxon>
        <taxon>Bacillales</taxon>
        <taxon>Paenibacillaceae</taxon>
        <taxon>Paenibacillus</taxon>
    </lineage>
</organism>
<name>A0A3P3U6H8_9BACL</name>
<dbReference type="Proteomes" id="UP000267017">
    <property type="component" value="Unassembled WGS sequence"/>
</dbReference>
<feature type="transmembrane region" description="Helical" evidence="8">
    <location>
        <begin position="217"/>
        <end position="244"/>
    </location>
</feature>
<dbReference type="GO" id="GO:0016020">
    <property type="term" value="C:membrane"/>
    <property type="evidence" value="ECO:0007669"/>
    <property type="project" value="UniProtKB-SubCell"/>
</dbReference>
<evidence type="ECO:0000256" key="7">
    <source>
        <dbReference type="ARBA" id="ARBA00023136"/>
    </source>
</evidence>
<dbReference type="GO" id="GO:0009847">
    <property type="term" value="P:spore germination"/>
    <property type="evidence" value="ECO:0007669"/>
    <property type="project" value="InterPro"/>
</dbReference>
<feature type="transmembrane region" description="Helical" evidence="8">
    <location>
        <begin position="146"/>
        <end position="164"/>
    </location>
</feature>
<dbReference type="NCBIfam" id="TIGR00912">
    <property type="entry name" value="2A0309"/>
    <property type="match status" value="1"/>
</dbReference>
<dbReference type="PANTHER" id="PTHR34975:SF2">
    <property type="entry name" value="SPORE GERMINATION PROTEIN A2"/>
    <property type="match status" value="1"/>
</dbReference>
<evidence type="ECO:0000256" key="6">
    <source>
        <dbReference type="ARBA" id="ARBA00022989"/>
    </source>
</evidence>
<dbReference type="Gene3D" id="1.20.1740.10">
    <property type="entry name" value="Amino acid/polyamine transporter I"/>
    <property type="match status" value="1"/>
</dbReference>
<keyword evidence="6 8" id="KW-1133">Transmembrane helix</keyword>
<evidence type="ECO:0000313" key="9">
    <source>
        <dbReference type="EMBL" id="RRJ65972.1"/>
    </source>
</evidence>
<feature type="transmembrane region" description="Helical" evidence="8">
    <location>
        <begin position="80"/>
        <end position="101"/>
    </location>
</feature>
<keyword evidence="10" id="KW-1185">Reference proteome</keyword>
<dbReference type="EMBL" id="RRCN01000001">
    <property type="protein sequence ID" value="RRJ65972.1"/>
    <property type="molecule type" value="Genomic_DNA"/>
</dbReference>
<protein>
    <submittedName>
        <fullName evidence="9">Uncharacterized protein</fullName>
    </submittedName>
</protein>
<evidence type="ECO:0000313" key="10">
    <source>
        <dbReference type="Proteomes" id="UP000267017"/>
    </source>
</evidence>
<feature type="transmembrane region" description="Helical" evidence="8">
    <location>
        <begin position="12"/>
        <end position="33"/>
    </location>
</feature>
<evidence type="ECO:0000256" key="8">
    <source>
        <dbReference type="SAM" id="Phobius"/>
    </source>
</evidence>
<comment type="subcellular location">
    <subcellularLocation>
        <location evidence="1">Membrane</location>
        <topology evidence="1">Multi-pass membrane protein</topology>
    </subcellularLocation>
</comment>
<evidence type="ECO:0000256" key="1">
    <source>
        <dbReference type="ARBA" id="ARBA00004141"/>
    </source>
</evidence>
<evidence type="ECO:0000256" key="3">
    <source>
        <dbReference type="ARBA" id="ARBA00022448"/>
    </source>
</evidence>